<dbReference type="EMBL" id="JADOBI010000013">
    <property type="protein sequence ID" value="MBF7982096.1"/>
    <property type="molecule type" value="Genomic_DNA"/>
</dbReference>
<dbReference type="Proteomes" id="UP000636811">
    <property type="component" value="Unassembled WGS sequence"/>
</dbReference>
<dbReference type="InterPro" id="IPR008873">
    <property type="entry name" value="TraA"/>
</dbReference>
<organism evidence="12 13">
    <name type="scientific">Rahnella laticis</name>
    <dbReference type="NCBI Taxonomy" id="2787622"/>
    <lineage>
        <taxon>Bacteria</taxon>
        <taxon>Pseudomonadati</taxon>
        <taxon>Pseudomonadota</taxon>
        <taxon>Gammaproteobacteria</taxon>
        <taxon>Enterobacterales</taxon>
        <taxon>Yersiniaceae</taxon>
        <taxon>Rahnella</taxon>
    </lineage>
</organism>
<evidence type="ECO:0000256" key="10">
    <source>
        <dbReference type="ARBA" id="ARBA00026027"/>
    </source>
</evidence>
<keyword evidence="9 11" id="KW-0472">Membrane</keyword>
<protein>
    <recommendedName>
        <fullName evidence="4">Pilin</fullName>
    </recommendedName>
</protein>
<keyword evidence="11" id="KW-1133">Transmembrane helix</keyword>
<keyword evidence="5" id="KW-1003">Cell membrane</keyword>
<evidence type="ECO:0000256" key="9">
    <source>
        <dbReference type="ARBA" id="ARBA00023136"/>
    </source>
</evidence>
<comment type="subcellular location">
    <subcellularLocation>
        <location evidence="1">Cell inner membrane</location>
        <topology evidence="1">Multi-pass membrane protein</topology>
    </subcellularLocation>
    <subcellularLocation>
        <location evidence="2">Secreted</location>
    </subcellularLocation>
</comment>
<accession>A0ABS0EAL8</accession>
<evidence type="ECO:0000256" key="1">
    <source>
        <dbReference type="ARBA" id="ARBA00004429"/>
    </source>
</evidence>
<evidence type="ECO:0000313" key="13">
    <source>
        <dbReference type="Proteomes" id="UP000636811"/>
    </source>
</evidence>
<keyword evidence="13" id="KW-1185">Reference proteome</keyword>
<comment type="caution">
    <text evidence="12">The sequence shown here is derived from an EMBL/GenBank/DDBJ whole genome shotgun (WGS) entry which is preliminary data.</text>
</comment>
<feature type="transmembrane region" description="Helical" evidence="11">
    <location>
        <begin position="65"/>
        <end position="86"/>
    </location>
</feature>
<evidence type="ECO:0000256" key="6">
    <source>
        <dbReference type="ARBA" id="ARBA00022519"/>
    </source>
</evidence>
<evidence type="ECO:0000256" key="3">
    <source>
        <dbReference type="ARBA" id="ARBA00009586"/>
    </source>
</evidence>
<evidence type="ECO:0000256" key="5">
    <source>
        <dbReference type="ARBA" id="ARBA00022475"/>
    </source>
</evidence>
<comment type="subunit">
    <text evidence="10">Monomer. Interacts with itself to form filaments; also interacts with TraQ.</text>
</comment>
<comment type="similarity">
    <text evidence="3">Belongs to the TraA family.</text>
</comment>
<evidence type="ECO:0000256" key="11">
    <source>
        <dbReference type="SAM" id="Phobius"/>
    </source>
</evidence>
<keyword evidence="8" id="KW-0184">Conjugation</keyword>
<dbReference type="RefSeq" id="WP_195815949.1">
    <property type="nucleotide sequence ID" value="NZ_JADOBI010000013.1"/>
</dbReference>
<sequence length="113" mass="11862">MKLSIKAKGISVFKKAKSTFSEMNQARKAAGGIIPALVALMLFSGNALADDLMAAGKETVTDTFGANSAIATWIILAEVIVGIITYIKTKNMFMLFGIAVVIVFTTIGFGLAA</sequence>
<keyword evidence="6" id="KW-0997">Cell inner membrane</keyword>
<evidence type="ECO:0000313" key="12">
    <source>
        <dbReference type="EMBL" id="MBF7982096.1"/>
    </source>
</evidence>
<proteinExistence type="inferred from homology"/>
<name>A0ABS0EAL8_9GAMM</name>
<keyword evidence="7" id="KW-0964">Secreted</keyword>
<dbReference type="Pfam" id="PF05513">
    <property type="entry name" value="TraA"/>
    <property type="match status" value="1"/>
</dbReference>
<evidence type="ECO:0000256" key="7">
    <source>
        <dbReference type="ARBA" id="ARBA00022525"/>
    </source>
</evidence>
<evidence type="ECO:0000256" key="4">
    <source>
        <dbReference type="ARBA" id="ARBA00018586"/>
    </source>
</evidence>
<feature type="transmembrane region" description="Helical" evidence="11">
    <location>
        <begin position="93"/>
        <end position="112"/>
    </location>
</feature>
<evidence type="ECO:0000256" key="2">
    <source>
        <dbReference type="ARBA" id="ARBA00004613"/>
    </source>
</evidence>
<evidence type="ECO:0000256" key="8">
    <source>
        <dbReference type="ARBA" id="ARBA00022971"/>
    </source>
</evidence>
<keyword evidence="11" id="KW-0812">Transmembrane</keyword>
<gene>
    <name evidence="12" type="ORF">IV433_22050</name>
</gene>
<reference evidence="12 13" key="1">
    <citation type="submission" date="2020-11" db="EMBL/GenBank/DDBJ databases">
        <title>Taxonomic investigation of Rahnella strains.</title>
        <authorList>
            <person name="Lee S.D."/>
        </authorList>
    </citation>
    <scope>NUCLEOTIDE SEQUENCE [LARGE SCALE GENOMIC DNA]</scope>
    <source>
        <strain evidence="12 13">SAP-17</strain>
    </source>
</reference>